<proteinExistence type="inferred from homology"/>
<name>A0A8H4HAP1_9EURO</name>
<organism evidence="8 9">
    <name type="scientific">Aspergillus fumigatiaffinis</name>
    <dbReference type="NCBI Taxonomy" id="340414"/>
    <lineage>
        <taxon>Eukaryota</taxon>
        <taxon>Fungi</taxon>
        <taxon>Dikarya</taxon>
        <taxon>Ascomycota</taxon>
        <taxon>Pezizomycotina</taxon>
        <taxon>Eurotiomycetes</taxon>
        <taxon>Eurotiomycetidae</taxon>
        <taxon>Eurotiales</taxon>
        <taxon>Aspergillaceae</taxon>
        <taxon>Aspergillus</taxon>
        <taxon>Aspergillus subgen. Fumigati</taxon>
    </lineage>
</organism>
<keyword evidence="3" id="KW-0689">Ribosomal protein</keyword>
<gene>
    <name evidence="8" type="ORF">CNMCM6805_009483</name>
</gene>
<feature type="compositionally biased region" description="Acidic residues" evidence="7">
    <location>
        <begin position="280"/>
        <end position="289"/>
    </location>
</feature>
<evidence type="ECO:0000256" key="7">
    <source>
        <dbReference type="SAM" id="MobiDB-lite"/>
    </source>
</evidence>
<keyword evidence="4" id="KW-0496">Mitochondrion</keyword>
<reference evidence="8" key="1">
    <citation type="journal article" date="2020" name="bioRxiv">
        <title>Genomic and phenotypic heterogeneity of clinical isolates of the human pathogens Aspergillus fumigatus, Aspergillus lentulus and Aspergillus fumigatiaffinis.</title>
        <authorList>
            <person name="dos Santos R.A.C."/>
            <person name="Steenwyk J.L."/>
            <person name="Rivero-Menendez O."/>
            <person name="Mead M.E."/>
            <person name="Silva L.P."/>
            <person name="Bastos R.W."/>
            <person name="Alastruey-Izquierdo A."/>
            <person name="Goldman G.H."/>
            <person name="Rokas A."/>
        </authorList>
    </citation>
    <scope>NUCLEOTIDE SEQUENCE</scope>
    <source>
        <strain evidence="8">CNM-CM6805</strain>
    </source>
</reference>
<feature type="region of interest" description="Disordered" evidence="7">
    <location>
        <begin position="98"/>
        <end position="127"/>
    </location>
</feature>
<dbReference type="AlphaFoldDB" id="A0A8H4HAP1"/>
<evidence type="ECO:0000313" key="9">
    <source>
        <dbReference type="Proteomes" id="UP000653565"/>
    </source>
</evidence>
<protein>
    <recommendedName>
        <fullName evidence="6">Large ribosomal subunit protein mL50</fullName>
    </recommendedName>
</protein>
<comment type="caution">
    <text evidence="8">The sequence shown here is derived from an EMBL/GenBank/DDBJ whole genome shotgun (WGS) entry which is preliminary data.</text>
</comment>
<reference evidence="8" key="2">
    <citation type="submission" date="2020-04" db="EMBL/GenBank/DDBJ databases">
        <authorList>
            <person name="Santos R.A.C."/>
            <person name="Steenwyk J.L."/>
            <person name="Rivero-Menendez O."/>
            <person name="Mead M.E."/>
            <person name="Silva L.P."/>
            <person name="Bastos R.W."/>
            <person name="Alastruey-Izquierdo A."/>
            <person name="Goldman G.H."/>
            <person name="Rokas A."/>
        </authorList>
    </citation>
    <scope>NUCLEOTIDE SEQUENCE</scope>
    <source>
        <strain evidence="8">CNM-CM6805</strain>
    </source>
</reference>
<keyword evidence="5" id="KW-0687">Ribonucleoprotein</keyword>
<accession>A0A8H4HAP1</accession>
<dbReference type="InterPro" id="IPR018305">
    <property type="entry name" value="Ribosomal_m50"/>
</dbReference>
<keyword evidence="9" id="KW-1185">Reference proteome</keyword>
<dbReference type="GO" id="GO:0005840">
    <property type="term" value="C:ribosome"/>
    <property type="evidence" value="ECO:0007669"/>
    <property type="project" value="UniProtKB-KW"/>
</dbReference>
<evidence type="ECO:0000256" key="2">
    <source>
        <dbReference type="ARBA" id="ARBA00008860"/>
    </source>
</evidence>
<dbReference type="Proteomes" id="UP000653565">
    <property type="component" value="Unassembled WGS sequence"/>
</dbReference>
<evidence type="ECO:0000256" key="5">
    <source>
        <dbReference type="ARBA" id="ARBA00023274"/>
    </source>
</evidence>
<evidence type="ECO:0000256" key="4">
    <source>
        <dbReference type="ARBA" id="ARBA00023128"/>
    </source>
</evidence>
<dbReference type="Pfam" id="PF10501">
    <property type="entry name" value="Ribosomal_L50"/>
    <property type="match status" value="1"/>
</dbReference>
<comment type="similarity">
    <text evidence="2">Belongs to the mitochondrion-specific ribosomal protein mL50 family.</text>
</comment>
<comment type="subcellular location">
    <subcellularLocation>
        <location evidence="1">Mitochondrion</location>
    </subcellularLocation>
</comment>
<evidence type="ECO:0000313" key="8">
    <source>
        <dbReference type="EMBL" id="KAF4233143.1"/>
    </source>
</evidence>
<dbReference type="GO" id="GO:1990904">
    <property type="term" value="C:ribonucleoprotein complex"/>
    <property type="evidence" value="ECO:0007669"/>
    <property type="project" value="UniProtKB-KW"/>
</dbReference>
<evidence type="ECO:0000256" key="6">
    <source>
        <dbReference type="ARBA" id="ARBA00035183"/>
    </source>
</evidence>
<dbReference type="EMBL" id="JAAAPX010000082">
    <property type="protein sequence ID" value="KAF4233143.1"/>
    <property type="molecule type" value="Genomic_DNA"/>
</dbReference>
<dbReference type="GO" id="GO:0005739">
    <property type="term" value="C:mitochondrion"/>
    <property type="evidence" value="ECO:0007669"/>
    <property type="project" value="UniProtKB-SubCell"/>
</dbReference>
<evidence type="ECO:0000256" key="3">
    <source>
        <dbReference type="ARBA" id="ARBA00022980"/>
    </source>
</evidence>
<evidence type="ECO:0000256" key="1">
    <source>
        <dbReference type="ARBA" id="ARBA00004173"/>
    </source>
</evidence>
<feature type="region of interest" description="Disordered" evidence="7">
    <location>
        <begin position="267"/>
        <end position="297"/>
    </location>
</feature>
<dbReference type="OrthoDB" id="6220758at2759"/>
<sequence>MKLFERWWIVNNFRNGPIMRQSLRLLNLEVSPLKGSRTLYVCSICRQDVRPRPVLVRQFLRNASNATPLTERVRRKIWGTDNPPGLKDPYGGEGVLERKWKKQPEQQEEEPARGSTEALETQSEDVLSDTYEPATTWEGLPRVGHLGKWRLRTLFAAAAASVDDNELFTDWGFSFMLKKKLTKEGHLHLAAHQAAVEICLMHALKKPLTKICDVVEHEKPVFKLIWKCKIDPNVESQWGQSLVYPDDEAKDVLIYIFEQIGGGANTTAAPAEEEVQKDAETEEHEEPVEDSISQAPTPPFFGYRSVQDKGFLSLSLNDPETKFAFLKRLSQLSGHYFPDPVMHSISTVKQAVEYLEGVVNPKPTKLADQLVNNPELQHLPNVKLFTKRQTALHKDEELGRKKIIESELRARGLIE</sequence>